<dbReference type="Proteomes" id="UP000317421">
    <property type="component" value="Unassembled WGS sequence"/>
</dbReference>
<dbReference type="AlphaFoldDB" id="A0A5C6AQG6"/>
<accession>A0A5C6AQG6</accession>
<dbReference type="NCBIfam" id="NF047593">
    <property type="entry name" value="IS66_ISAeme5_TnpA"/>
    <property type="match status" value="1"/>
</dbReference>
<evidence type="ECO:0000313" key="2">
    <source>
        <dbReference type="Proteomes" id="UP000317421"/>
    </source>
</evidence>
<evidence type="ECO:0008006" key="3">
    <source>
        <dbReference type="Google" id="ProtNLM"/>
    </source>
</evidence>
<evidence type="ECO:0000313" key="1">
    <source>
        <dbReference type="EMBL" id="TWU00434.1"/>
    </source>
</evidence>
<reference evidence="1 2" key="1">
    <citation type="submission" date="2019-02" db="EMBL/GenBank/DDBJ databases">
        <title>Deep-cultivation of Planctomycetes and their phenomic and genomic characterization uncovers novel biology.</title>
        <authorList>
            <person name="Wiegand S."/>
            <person name="Jogler M."/>
            <person name="Boedeker C."/>
            <person name="Pinto D."/>
            <person name="Vollmers J."/>
            <person name="Rivas-Marin E."/>
            <person name="Kohn T."/>
            <person name="Peeters S.H."/>
            <person name="Heuer A."/>
            <person name="Rast P."/>
            <person name="Oberbeckmann S."/>
            <person name="Bunk B."/>
            <person name="Jeske O."/>
            <person name="Meyerdierks A."/>
            <person name="Storesund J.E."/>
            <person name="Kallscheuer N."/>
            <person name="Luecker S."/>
            <person name="Lage O.M."/>
            <person name="Pohl T."/>
            <person name="Merkel B.J."/>
            <person name="Hornburger P."/>
            <person name="Mueller R.-W."/>
            <person name="Bruemmer F."/>
            <person name="Labrenz M."/>
            <person name="Spormann A.M."/>
            <person name="Op Den Camp H."/>
            <person name="Overmann J."/>
            <person name="Amann R."/>
            <person name="Jetten M.S.M."/>
            <person name="Mascher T."/>
            <person name="Medema M.H."/>
            <person name="Devos D.P."/>
            <person name="Kaster A.-K."/>
            <person name="Ovreas L."/>
            <person name="Rohde M."/>
            <person name="Galperin M.Y."/>
            <person name="Jogler C."/>
        </authorList>
    </citation>
    <scope>NUCLEOTIDE SEQUENCE [LARGE SCALE GENOMIC DNA]</scope>
    <source>
        <strain evidence="1 2">Pla108</strain>
    </source>
</reference>
<name>A0A5C6AQG6_9BACT</name>
<dbReference type="OrthoDB" id="8757337at2"/>
<comment type="caution">
    <text evidence="1">The sequence shown here is derived from an EMBL/GenBank/DDBJ whole genome shotgun (WGS) entry which is preliminary data.</text>
</comment>
<protein>
    <recommendedName>
        <fullName evidence="3">Transposase</fullName>
    </recommendedName>
</protein>
<sequence>MANTQRNAEKERHWRQVIGRHASSGLSVREFCQRERLTESAFYAWRRTIGERDGETTEAPSFVPMVVTD</sequence>
<dbReference type="RefSeq" id="WP_146444108.1">
    <property type="nucleotide sequence ID" value="NZ_SJPR01000001.1"/>
</dbReference>
<proteinExistence type="predicted"/>
<organism evidence="1 2">
    <name type="scientific">Botrimarina colliarenosi</name>
    <dbReference type="NCBI Taxonomy" id="2528001"/>
    <lineage>
        <taxon>Bacteria</taxon>
        <taxon>Pseudomonadati</taxon>
        <taxon>Planctomycetota</taxon>
        <taxon>Planctomycetia</taxon>
        <taxon>Pirellulales</taxon>
        <taxon>Lacipirellulaceae</taxon>
        <taxon>Botrimarina</taxon>
    </lineage>
</organism>
<gene>
    <name evidence="1" type="ORF">Pla108_13850</name>
</gene>
<keyword evidence="2" id="KW-1185">Reference proteome</keyword>
<dbReference type="EMBL" id="SJPR01000001">
    <property type="protein sequence ID" value="TWU00434.1"/>
    <property type="molecule type" value="Genomic_DNA"/>
</dbReference>